<keyword evidence="3" id="KW-1185">Reference proteome</keyword>
<comment type="caution">
    <text evidence="2">The sequence shown here is derived from an EMBL/GenBank/DDBJ whole genome shotgun (WGS) entry which is preliminary data.</text>
</comment>
<evidence type="ECO:0000313" key="3">
    <source>
        <dbReference type="Proteomes" id="UP001311915"/>
    </source>
</evidence>
<accession>A0AAV9K823</accession>
<reference evidence="2 3" key="1">
    <citation type="submission" date="2023-10" db="EMBL/GenBank/DDBJ databases">
        <title>Genome-Wide Identification Analysis in wild type Solanum Pinnatisectum Reveals Some Genes Defensing Phytophthora Infestans.</title>
        <authorList>
            <person name="Sun C."/>
        </authorList>
    </citation>
    <scope>NUCLEOTIDE SEQUENCE [LARGE SCALE GENOMIC DNA]</scope>
    <source>
        <strain evidence="2">LQN</strain>
        <tissue evidence="2">Leaf</tissue>
    </source>
</reference>
<evidence type="ECO:0000256" key="1">
    <source>
        <dbReference type="SAM" id="MobiDB-lite"/>
    </source>
</evidence>
<evidence type="ECO:0008006" key="4">
    <source>
        <dbReference type="Google" id="ProtNLM"/>
    </source>
</evidence>
<sequence length="142" mass="16411">MTENSSTTPTPLLPPLLPPTPYPPDVSSMDTDKTSLNLPSRKEKTSFKDIRPPRFKLTHQIDTDIEMANPLEETTESQVNQATVRDHITLSDMDKERIYKPWCFSIIIKLLGKKMSHKYLRRKLSLLWRPSEELILINLGHD</sequence>
<proteinExistence type="predicted"/>
<gene>
    <name evidence="2" type="ORF">R3W88_029973</name>
</gene>
<organism evidence="2 3">
    <name type="scientific">Solanum pinnatisectum</name>
    <name type="common">tansyleaf nightshade</name>
    <dbReference type="NCBI Taxonomy" id="50273"/>
    <lineage>
        <taxon>Eukaryota</taxon>
        <taxon>Viridiplantae</taxon>
        <taxon>Streptophyta</taxon>
        <taxon>Embryophyta</taxon>
        <taxon>Tracheophyta</taxon>
        <taxon>Spermatophyta</taxon>
        <taxon>Magnoliopsida</taxon>
        <taxon>eudicotyledons</taxon>
        <taxon>Gunneridae</taxon>
        <taxon>Pentapetalae</taxon>
        <taxon>asterids</taxon>
        <taxon>lamiids</taxon>
        <taxon>Solanales</taxon>
        <taxon>Solanaceae</taxon>
        <taxon>Solanoideae</taxon>
        <taxon>Solaneae</taxon>
        <taxon>Solanum</taxon>
    </lineage>
</organism>
<evidence type="ECO:0000313" key="2">
    <source>
        <dbReference type="EMBL" id="KAK4709048.1"/>
    </source>
</evidence>
<feature type="compositionally biased region" description="Pro residues" evidence="1">
    <location>
        <begin position="11"/>
        <end position="24"/>
    </location>
</feature>
<feature type="compositionally biased region" description="Basic and acidic residues" evidence="1">
    <location>
        <begin position="40"/>
        <end position="49"/>
    </location>
</feature>
<name>A0AAV9K823_9SOLN</name>
<dbReference type="EMBL" id="JAWPEI010000012">
    <property type="protein sequence ID" value="KAK4709048.1"/>
    <property type="molecule type" value="Genomic_DNA"/>
</dbReference>
<dbReference type="Proteomes" id="UP001311915">
    <property type="component" value="Unassembled WGS sequence"/>
</dbReference>
<protein>
    <recommendedName>
        <fullName evidence="4">DUF4283 domain-containing protein</fullName>
    </recommendedName>
</protein>
<dbReference type="AlphaFoldDB" id="A0AAV9K823"/>
<feature type="region of interest" description="Disordered" evidence="1">
    <location>
        <begin position="1"/>
        <end position="49"/>
    </location>
</feature>